<keyword evidence="5" id="KW-0106">Calcium</keyword>
<dbReference type="InterPro" id="IPR006212">
    <property type="entry name" value="Furin_repeat"/>
</dbReference>
<evidence type="ECO:0000256" key="6">
    <source>
        <dbReference type="ARBA" id="ARBA00023157"/>
    </source>
</evidence>
<keyword evidence="3" id="KW-0732">Signal</keyword>
<reference evidence="10 11" key="1">
    <citation type="submission" date="2024-11" db="EMBL/GenBank/DDBJ databases">
        <title>Adaptive evolution of stress response genes in parasites aligns with host niche diversity.</title>
        <authorList>
            <person name="Hahn C."/>
            <person name="Resl P."/>
        </authorList>
    </citation>
    <scope>NUCLEOTIDE SEQUENCE [LARGE SCALE GENOMIC DNA]</scope>
    <source>
        <strain evidence="10">EGGRZ-B1_66</strain>
        <tissue evidence="10">Body</tissue>
    </source>
</reference>
<dbReference type="Gene3D" id="2.10.220.10">
    <property type="entry name" value="Hormone Receptor, Insulin-like Growth Factor Receptor 1, Chain A, domain 2"/>
    <property type="match status" value="1"/>
</dbReference>
<dbReference type="InterPro" id="IPR000152">
    <property type="entry name" value="EGF-type_Asp/Asn_hydroxyl_site"/>
</dbReference>
<evidence type="ECO:0000256" key="1">
    <source>
        <dbReference type="ARBA" id="ARBA00005897"/>
    </source>
</evidence>
<dbReference type="SMART" id="SM00181">
    <property type="entry name" value="EGF"/>
    <property type="match status" value="4"/>
</dbReference>
<name>A0ABD2QQV1_9PLAT</name>
<dbReference type="InterPro" id="IPR001881">
    <property type="entry name" value="EGF-like_Ca-bd_dom"/>
</dbReference>
<keyword evidence="2 8" id="KW-0245">EGF-like domain</keyword>
<dbReference type="SUPFAM" id="SSF57184">
    <property type="entry name" value="Growth factor receptor domain"/>
    <property type="match status" value="1"/>
</dbReference>
<feature type="domain" description="EGF-like" evidence="9">
    <location>
        <begin position="271"/>
        <end position="311"/>
    </location>
</feature>
<evidence type="ECO:0000259" key="9">
    <source>
        <dbReference type="PROSITE" id="PS50026"/>
    </source>
</evidence>
<dbReference type="PROSITE" id="PS50026">
    <property type="entry name" value="EGF_3"/>
    <property type="match status" value="1"/>
</dbReference>
<dbReference type="Pfam" id="PF07645">
    <property type="entry name" value="EGF_CA"/>
    <property type="match status" value="1"/>
</dbReference>
<evidence type="ECO:0000256" key="8">
    <source>
        <dbReference type="PROSITE-ProRule" id="PRU00076"/>
    </source>
</evidence>
<dbReference type="Proteomes" id="UP001626550">
    <property type="component" value="Unassembled WGS sequence"/>
</dbReference>
<evidence type="ECO:0000313" key="10">
    <source>
        <dbReference type="EMBL" id="KAL3321086.1"/>
    </source>
</evidence>
<evidence type="ECO:0000256" key="2">
    <source>
        <dbReference type="ARBA" id="ARBA00022536"/>
    </source>
</evidence>
<keyword evidence="7" id="KW-0325">Glycoprotein</keyword>
<comment type="caution">
    <text evidence="8">Lacks conserved residue(s) required for the propagation of feature annotation.</text>
</comment>
<protein>
    <submittedName>
        <fullName evidence="10">Cysteine-rich with EGF-like domain protein 2</fullName>
    </submittedName>
</protein>
<evidence type="ECO:0000256" key="7">
    <source>
        <dbReference type="ARBA" id="ARBA00023180"/>
    </source>
</evidence>
<comment type="caution">
    <text evidence="10">The sequence shown here is derived from an EMBL/GenBank/DDBJ whole genome shotgun (WGS) entry which is preliminary data.</text>
</comment>
<accession>A0ABD2QQV1</accession>
<dbReference type="PANTHER" id="PTHR24039:SF28">
    <property type="entry name" value="EGF-LIKE DOMAIN-CONTAINING PROTEIN"/>
    <property type="match status" value="1"/>
</dbReference>
<dbReference type="InterPro" id="IPR009030">
    <property type="entry name" value="Growth_fac_rcpt_cys_sf"/>
</dbReference>
<dbReference type="SMART" id="SM00261">
    <property type="entry name" value="FU"/>
    <property type="match status" value="2"/>
</dbReference>
<evidence type="ECO:0000313" key="11">
    <source>
        <dbReference type="Proteomes" id="UP001626550"/>
    </source>
</evidence>
<keyword evidence="6" id="KW-1015">Disulfide bond</keyword>
<dbReference type="SMART" id="SM00179">
    <property type="entry name" value="EGF_CA"/>
    <property type="match status" value="2"/>
</dbReference>
<dbReference type="PROSITE" id="PS01187">
    <property type="entry name" value="EGF_CA"/>
    <property type="match status" value="2"/>
</dbReference>
<dbReference type="PROSITE" id="PS00022">
    <property type="entry name" value="EGF_1"/>
    <property type="match status" value="1"/>
</dbReference>
<evidence type="ECO:0000256" key="4">
    <source>
        <dbReference type="ARBA" id="ARBA00022737"/>
    </source>
</evidence>
<dbReference type="CDD" id="cd00054">
    <property type="entry name" value="EGF_CA"/>
    <property type="match status" value="1"/>
</dbReference>
<proteinExistence type="inferred from homology"/>
<evidence type="ECO:0000256" key="5">
    <source>
        <dbReference type="ARBA" id="ARBA00022837"/>
    </source>
</evidence>
<keyword evidence="4" id="KW-0677">Repeat</keyword>
<keyword evidence="11" id="KW-1185">Reference proteome</keyword>
<gene>
    <name evidence="10" type="primary">CRELD2_1</name>
    <name evidence="10" type="ORF">Ciccas_000249</name>
</gene>
<sequence>MSRQTPTEANTGACAVCRDIRQTLLDNVDLSKNKNYGGGNTHFEEKKMGSYKTSETRLMEILESLLAKHQKPPGNLILEALEPKIERWWTKVFAKNPDSDKETLGKSLEFCTPKYCCPDGHFGPNCEPCKSCNILGGSCNGNTTKLGTGACECHKGFQGDECLDCDLKVAYKTEDSCALCDEACEKCTGPTAKDCEKCKSGYWKKDGQTCEDVDECEQHGEGFCPDGTYCKNKVGTFHCDSCGPRCNRCLKKDECLECTQGYEVQDNVCVDTDECQQEGICKLENEVCVNSRGSYSCDCAEGFTRSGEECIEIKDEL</sequence>
<dbReference type="Gene3D" id="2.10.25.10">
    <property type="entry name" value="Laminin"/>
    <property type="match status" value="1"/>
</dbReference>
<dbReference type="InterPro" id="IPR018097">
    <property type="entry name" value="EGF_Ca-bd_CS"/>
</dbReference>
<dbReference type="InterPro" id="IPR049883">
    <property type="entry name" value="NOTCH1_EGF-like"/>
</dbReference>
<evidence type="ECO:0000256" key="3">
    <source>
        <dbReference type="ARBA" id="ARBA00022729"/>
    </source>
</evidence>
<dbReference type="AlphaFoldDB" id="A0ABD2QQV1"/>
<comment type="similarity">
    <text evidence="1">Belongs to the CRELD family.</text>
</comment>
<dbReference type="PANTHER" id="PTHR24039">
    <property type="entry name" value="FIBRILLIN-RELATED"/>
    <property type="match status" value="1"/>
</dbReference>
<dbReference type="PROSITE" id="PS00010">
    <property type="entry name" value="ASX_HYDROXYL"/>
    <property type="match status" value="1"/>
</dbReference>
<dbReference type="InterPro" id="IPR000742">
    <property type="entry name" value="EGF"/>
</dbReference>
<dbReference type="PROSITE" id="PS01186">
    <property type="entry name" value="EGF_2"/>
    <property type="match status" value="1"/>
</dbReference>
<dbReference type="EMBL" id="JBJKFK010000012">
    <property type="protein sequence ID" value="KAL3321086.1"/>
    <property type="molecule type" value="Genomic_DNA"/>
</dbReference>
<organism evidence="10 11">
    <name type="scientific">Cichlidogyrus casuarinus</name>
    <dbReference type="NCBI Taxonomy" id="1844966"/>
    <lineage>
        <taxon>Eukaryota</taxon>
        <taxon>Metazoa</taxon>
        <taxon>Spiralia</taxon>
        <taxon>Lophotrochozoa</taxon>
        <taxon>Platyhelminthes</taxon>
        <taxon>Monogenea</taxon>
        <taxon>Monopisthocotylea</taxon>
        <taxon>Dactylogyridea</taxon>
        <taxon>Ancyrocephalidae</taxon>
        <taxon>Cichlidogyrus</taxon>
    </lineage>
</organism>